<feature type="region of interest" description="Disordered" evidence="1">
    <location>
        <begin position="114"/>
        <end position="140"/>
    </location>
</feature>
<gene>
    <name evidence="2" type="ORF">EVG20_g1323</name>
</gene>
<reference evidence="2 3" key="1">
    <citation type="submission" date="2019-02" db="EMBL/GenBank/DDBJ databases">
        <title>Genome sequencing of the rare red list fungi Dentipellis fragilis.</title>
        <authorList>
            <person name="Buettner E."/>
            <person name="Kellner H."/>
        </authorList>
    </citation>
    <scope>NUCLEOTIDE SEQUENCE [LARGE SCALE GENOMIC DNA]</scope>
    <source>
        <strain evidence="2 3">DSM 105465</strain>
    </source>
</reference>
<protein>
    <submittedName>
        <fullName evidence="2">Uncharacterized protein</fullName>
    </submittedName>
</protein>
<accession>A0A4Y9ZD48</accession>
<comment type="caution">
    <text evidence="2">The sequence shown here is derived from an EMBL/GenBank/DDBJ whole genome shotgun (WGS) entry which is preliminary data.</text>
</comment>
<organism evidence="2 3">
    <name type="scientific">Dentipellis fragilis</name>
    <dbReference type="NCBI Taxonomy" id="205917"/>
    <lineage>
        <taxon>Eukaryota</taxon>
        <taxon>Fungi</taxon>
        <taxon>Dikarya</taxon>
        <taxon>Basidiomycota</taxon>
        <taxon>Agaricomycotina</taxon>
        <taxon>Agaricomycetes</taxon>
        <taxon>Russulales</taxon>
        <taxon>Hericiaceae</taxon>
        <taxon>Dentipellis</taxon>
    </lineage>
</organism>
<evidence type="ECO:0000313" key="2">
    <source>
        <dbReference type="EMBL" id="TFY71688.1"/>
    </source>
</evidence>
<feature type="compositionally biased region" description="Basic and acidic residues" evidence="1">
    <location>
        <begin position="195"/>
        <end position="204"/>
    </location>
</feature>
<feature type="region of interest" description="Disordered" evidence="1">
    <location>
        <begin position="61"/>
        <end position="88"/>
    </location>
</feature>
<dbReference type="AlphaFoldDB" id="A0A4Y9ZD48"/>
<feature type="compositionally biased region" description="Low complexity" evidence="1">
    <location>
        <begin position="61"/>
        <end position="73"/>
    </location>
</feature>
<evidence type="ECO:0000256" key="1">
    <source>
        <dbReference type="SAM" id="MobiDB-lite"/>
    </source>
</evidence>
<name>A0A4Y9ZD48_9AGAM</name>
<dbReference type="STRING" id="205917.A0A4Y9ZD48"/>
<keyword evidence="3" id="KW-1185">Reference proteome</keyword>
<dbReference type="OrthoDB" id="5415522at2759"/>
<dbReference type="EMBL" id="SEOQ01000041">
    <property type="protein sequence ID" value="TFY71688.1"/>
    <property type="molecule type" value="Genomic_DNA"/>
</dbReference>
<proteinExistence type="predicted"/>
<feature type="region of interest" description="Disordered" evidence="1">
    <location>
        <begin position="181"/>
        <end position="204"/>
    </location>
</feature>
<dbReference type="Proteomes" id="UP000298327">
    <property type="component" value="Unassembled WGS sequence"/>
</dbReference>
<evidence type="ECO:0000313" key="3">
    <source>
        <dbReference type="Proteomes" id="UP000298327"/>
    </source>
</evidence>
<sequence>MSDNTSNNTSSSTSGDFTYTGSGTNDQLGFSGNRVITTALATTATIPTRIIIPTTTAATITPTPTGRLTTTAAMGTQSTPPRMEMPRPPTRTIGLERSWWDSGKAAADVSLRIPQPSPASTMSYDNDHSSGGDYTYNRSGTNKEGNHYCSRNYGNGSNTYHYSNRDGGYYYSNPDGSKYYNNGKGYSRYISPKGYVKESTSKTK</sequence>